<evidence type="ECO:0000256" key="1">
    <source>
        <dbReference type="ARBA" id="ARBA00022450"/>
    </source>
</evidence>
<dbReference type="Gene3D" id="3.40.50.12780">
    <property type="entry name" value="N-terminal domain of ligase-like"/>
    <property type="match status" value="1"/>
</dbReference>
<name>A0ABX1FJP0_9PSEU</name>
<dbReference type="Pfam" id="PF13193">
    <property type="entry name" value="AMP-binding_C"/>
    <property type="match status" value="1"/>
</dbReference>
<organism evidence="4 5">
    <name type="scientific">Lentzea indica</name>
    <dbReference type="NCBI Taxonomy" id="2604800"/>
    <lineage>
        <taxon>Bacteria</taxon>
        <taxon>Bacillati</taxon>
        <taxon>Actinomycetota</taxon>
        <taxon>Actinomycetes</taxon>
        <taxon>Pseudonocardiales</taxon>
        <taxon>Pseudonocardiaceae</taxon>
        <taxon>Lentzea</taxon>
    </lineage>
</organism>
<dbReference type="CDD" id="cd05930">
    <property type="entry name" value="A_NRPS"/>
    <property type="match status" value="1"/>
</dbReference>
<dbReference type="SMART" id="SM00823">
    <property type="entry name" value="PKS_PP"/>
    <property type="match status" value="1"/>
</dbReference>
<dbReference type="InterPro" id="IPR020845">
    <property type="entry name" value="AMP-binding_CS"/>
</dbReference>
<dbReference type="Pfam" id="PF00501">
    <property type="entry name" value="AMP-binding"/>
    <property type="match status" value="1"/>
</dbReference>
<dbReference type="SUPFAM" id="SSF56801">
    <property type="entry name" value="Acetyl-CoA synthetase-like"/>
    <property type="match status" value="1"/>
</dbReference>
<dbReference type="RefSeq" id="WP_167975465.1">
    <property type="nucleotide sequence ID" value="NZ_VSRL01000065.1"/>
</dbReference>
<dbReference type="InterPro" id="IPR036736">
    <property type="entry name" value="ACP-like_sf"/>
</dbReference>
<dbReference type="PROSITE" id="PS50075">
    <property type="entry name" value="CARRIER"/>
    <property type="match status" value="1"/>
</dbReference>
<dbReference type="InterPro" id="IPR009081">
    <property type="entry name" value="PP-bd_ACP"/>
</dbReference>
<dbReference type="InterPro" id="IPR010071">
    <property type="entry name" value="AA_adenyl_dom"/>
</dbReference>
<dbReference type="EMBL" id="VSRL01000065">
    <property type="protein sequence ID" value="NKE58807.1"/>
    <property type="molecule type" value="Genomic_DNA"/>
</dbReference>
<dbReference type="InterPro" id="IPR000873">
    <property type="entry name" value="AMP-dep_synth/lig_dom"/>
</dbReference>
<dbReference type="Gene3D" id="3.30.300.30">
    <property type="match status" value="1"/>
</dbReference>
<keyword evidence="2" id="KW-0597">Phosphoprotein</keyword>
<dbReference type="InterPro" id="IPR025110">
    <property type="entry name" value="AMP-bd_C"/>
</dbReference>
<dbReference type="InterPro" id="IPR045851">
    <property type="entry name" value="AMP-bd_C_sf"/>
</dbReference>
<dbReference type="NCBIfam" id="TIGR01733">
    <property type="entry name" value="AA-adenyl-dom"/>
    <property type="match status" value="1"/>
</dbReference>
<proteinExistence type="predicted"/>
<dbReference type="InterPro" id="IPR006162">
    <property type="entry name" value="Ppantetheine_attach_site"/>
</dbReference>
<dbReference type="SUPFAM" id="SSF47336">
    <property type="entry name" value="ACP-like"/>
    <property type="match status" value="1"/>
</dbReference>
<dbReference type="Pfam" id="PF00550">
    <property type="entry name" value="PP-binding"/>
    <property type="match status" value="1"/>
</dbReference>
<dbReference type="InterPro" id="IPR029058">
    <property type="entry name" value="AB_hydrolase_fold"/>
</dbReference>
<dbReference type="Proteomes" id="UP001515943">
    <property type="component" value="Unassembled WGS sequence"/>
</dbReference>
<evidence type="ECO:0000313" key="4">
    <source>
        <dbReference type="EMBL" id="NKE58807.1"/>
    </source>
</evidence>
<dbReference type="PROSITE" id="PS00455">
    <property type="entry name" value="AMP_BINDING"/>
    <property type="match status" value="1"/>
</dbReference>
<keyword evidence="1" id="KW-0596">Phosphopantetheine</keyword>
<dbReference type="PROSITE" id="PS00012">
    <property type="entry name" value="PHOSPHOPANTETHEINE"/>
    <property type="match status" value="1"/>
</dbReference>
<gene>
    <name evidence="4" type="ORF">FXN61_19120</name>
</gene>
<keyword evidence="5" id="KW-1185">Reference proteome</keyword>
<dbReference type="Gene3D" id="3.40.50.1820">
    <property type="entry name" value="alpha/beta hydrolase"/>
    <property type="match status" value="1"/>
</dbReference>
<protein>
    <submittedName>
        <fullName evidence="4">Non-ribosomal peptide synthetase</fullName>
    </submittedName>
</protein>
<accession>A0ABX1FJP0</accession>
<sequence length="577" mass="60253">MTAQGAGQLHDALARWATLRPDETAVTAPDGAYTFAELADRTDQLVRVLAAEGVGSGSGVAVALGRSRSGPAALLALWRLGATAILLDERHPADRLNFVLRDSGAEFVLADRLPEGAVPPRLRRVDHGGDVPPLQTRAVAVDVDSCAYVVYTSGTTGWPKGVEVSYRGLGCFLDALATLGLPAGGTGINAVSPAFDGWLWCALLYLLHGQGMAIIDLAAEGGQADLAGRIAEIAPRTVCLTPSLLLGCLDAIGCAEVVVVAGEPCPPQVARQLTDAHRVLNVYGPTETTIAATWADTARGDDVQTIGRALPGYQVHVLDERRRPVGVGVVGELYIGGPAVARGYRNLAGLTAARFVPDPFDGVGTCMYRTGDLVVVRRDGQLEYAGRADDQVKVRGYRIELGEVDRVASGHPGVRAAAAFVARSGDVLGLAVVAEPGARITGPELREYCGRLLAGAAVPAFVEVVAALPTQATGKIDRAALVRDVVPSGTPRGRAPETAHEHEVCRAWGDLLGQPVIDVDADFFEMGGHSLLAAQAIAGLRRTTGVRLTMEDLLAEPTAAALASRLDRLVVEAGESA</sequence>
<evidence type="ECO:0000313" key="5">
    <source>
        <dbReference type="Proteomes" id="UP001515943"/>
    </source>
</evidence>
<dbReference type="InterPro" id="IPR020806">
    <property type="entry name" value="PKS_PP-bd"/>
</dbReference>
<reference evidence="4 5" key="1">
    <citation type="submission" date="2019-08" db="EMBL/GenBank/DDBJ databases">
        <title>Lentzea from Indian Himalayas.</title>
        <authorList>
            <person name="Mandal S."/>
            <person name="Mallick Gupta A."/>
            <person name="Maiti P.K."/>
            <person name="Sarkar J."/>
            <person name="Mandal S."/>
        </authorList>
    </citation>
    <scope>NUCLEOTIDE SEQUENCE [LARGE SCALE GENOMIC DNA]</scope>
    <source>
        <strain evidence="4 5">PSKA42</strain>
    </source>
</reference>
<evidence type="ECO:0000256" key="2">
    <source>
        <dbReference type="ARBA" id="ARBA00022553"/>
    </source>
</evidence>
<dbReference type="PANTHER" id="PTHR45527:SF1">
    <property type="entry name" value="FATTY ACID SYNTHASE"/>
    <property type="match status" value="1"/>
</dbReference>
<feature type="domain" description="Carrier" evidence="3">
    <location>
        <begin position="495"/>
        <end position="570"/>
    </location>
</feature>
<dbReference type="PANTHER" id="PTHR45527">
    <property type="entry name" value="NONRIBOSOMAL PEPTIDE SYNTHETASE"/>
    <property type="match status" value="1"/>
</dbReference>
<dbReference type="InterPro" id="IPR042099">
    <property type="entry name" value="ANL_N_sf"/>
</dbReference>
<comment type="caution">
    <text evidence="4">The sequence shown here is derived from an EMBL/GenBank/DDBJ whole genome shotgun (WGS) entry which is preliminary data.</text>
</comment>
<evidence type="ECO:0000259" key="3">
    <source>
        <dbReference type="PROSITE" id="PS50075"/>
    </source>
</evidence>